<protein>
    <submittedName>
        <fullName evidence="1">Uncharacterized protein</fullName>
    </submittedName>
</protein>
<evidence type="ECO:0000313" key="2">
    <source>
        <dbReference type="Proteomes" id="UP000237000"/>
    </source>
</evidence>
<dbReference type="OrthoDB" id="10404175at2759"/>
<feature type="non-terminal residue" evidence="1">
    <location>
        <position position="1"/>
    </location>
</feature>
<dbReference type="AlphaFoldDB" id="A0A2P5FNX1"/>
<reference evidence="2" key="1">
    <citation type="submission" date="2016-06" db="EMBL/GenBank/DDBJ databases">
        <title>Parallel loss of symbiosis genes in relatives of nitrogen-fixing non-legume Parasponia.</title>
        <authorList>
            <person name="Van Velzen R."/>
            <person name="Holmer R."/>
            <person name="Bu F."/>
            <person name="Rutten L."/>
            <person name="Van Zeijl A."/>
            <person name="Liu W."/>
            <person name="Santuari L."/>
            <person name="Cao Q."/>
            <person name="Sharma T."/>
            <person name="Shen D."/>
            <person name="Roswanjaya Y."/>
            <person name="Wardhani T."/>
            <person name="Kalhor M.S."/>
            <person name="Jansen J."/>
            <person name="Van den Hoogen J."/>
            <person name="Gungor B."/>
            <person name="Hartog M."/>
            <person name="Hontelez J."/>
            <person name="Verver J."/>
            <person name="Yang W.-C."/>
            <person name="Schijlen E."/>
            <person name="Repin R."/>
            <person name="Schilthuizen M."/>
            <person name="Schranz E."/>
            <person name="Heidstra R."/>
            <person name="Miyata K."/>
            <person name="Fedorova E."/>
            <person name="Kohlen W."/>
            <person name="Bisseling T."/>
            <person name="Smit S."/>
            <person name="Geurts R."/>
        </authorList>
    </citation>
    <scope>NUCLEOTIDE SEQUENCE [LARGE SCALE GENOMIC DNA]</scope>
    <source>
        <strain evidence="2">cv. RG33-2</strain>
    </source>
</reference>
<dbReference type="Proteomes" id="UP000237000">
    <property type="component" value="Unassembled WGS sequence"/>
</dbReference>
<organism evidence="1 2">
    <name type="scientific">Trema orientale</name>
    <name type="common">Charcoal tree</name>
    <name type="synonym">Celtis orientalis</name>
    <dbReference type="NCBI Taxonomy" id="63057"/>
    <lineage>
        <taxon>Eukaryota</taxon>
        <taxon>Viridiplantae</taxon>
        <taxon>Streptophyta</taxon>
        <taxon>Embryophyta</taxon>
        <taxon>Tracheophyta</taxon>
        <taxon>Spermatophyta</taxon>
        <taxon>Magnoliopsida</taxon>
        <taxon>eudicotyledons</taxon>
        <taxon>Gunneridae</taxon>
        <taxon>Pentapetalae</taxon>
        <taxon>rosids</taxon>
        <taxon>fabids</taxon>
        <taxon>Rosales</taxon>
        <taxon>Cannabaceae</taxon>
        <taxon>Trema</taxon>
    </lineage>
</organism>
<accession>A0A2P5FNX1</accession>
<gene>
    <name evidence="1" type="ORF">TorRG33x02_046650</name>
</gene>
<dbReference type="InParanoid" id="A0A2P5FNX1"/>
<proteinExistence type="predicted"/>
<comment type="caution">
    <text evidence="1">The sequence shown here is derived from an EMBL/GenBank/DDBJ whole genome shotgun (WGS) entry which is preliminary data.</text>
</comment>
<dbReference type="EMBL" id="JXTC01000018">
    <property type="protein sequence ID" value="PON99498.1"/>
    <property type="molecule type" value="Genomic_DNA"/>
</dbReference>
<keyword evidence="2" id="KW-1185">Reference proteome</keyword>
<evidence type="ECO:0000313" key="1">
    <source>
        <dbReference type="EMBL" id="PON99498.1"/>
    </source>
</evidence>
<sequence length="101" mass="11332">EGHTHTRLNDSTNVISYEAKKAHQSLQTTCRFFEKVLIQSVLRAQRGNPKIPKYPQLSLSDPKHCAPLAQHGHPSVPLLCQKRSPALYSNLHSLCALLPLR</sequence>
<name>A0A2P5FNX1_TREOI</name>